<dbReference type="RefSeq" id="WP_061949605.1">
    <property type="nucleotide sequence ID" value="NZ_LTAO01000034.1"/>
</dbReference>
<accession>A0A161PAB7</accession>
<keyword evidence="4" id="KW-1185">Reference proteome</keyword>
<keyword evidence="1" id="KW-0472">Membrane</keyword>
<dbReference type="STRING" id="519424.AZF04_09775"/>
<evidence type="ECO:0000313" key="4">
    <source>
        <dbReference type="Proteomes" id="UP000075806"/>
    </source>
</evidence>
<dbReference type="EMBL" id="LTAO01000034">
    <property type="protein sequence ID" value="KYG28181.1"/>
    <property type="molecule type" value="Genomic_DNA"/>
</dbReference>
<dbReference type="InterPro" id="IPR018649">
    <property type="entry name" value="SHOCT"/>
</dbReference>
<dbReference type="Pfam" id="PF09851">
    <property type="entry name" value="SHOCT"/>
    <property type="match status" value="1"/>
</dbReference>
<keyword evidence="1" id="KW-0812">Transmembrane</keyword>
<feature type="domain" description="SHOCT" evidence="2">
    <location>
        <begin position="149"/>
        <end position="176"/>
    </location>
</feature>
<proteinExistence type="predicted"/>
<dbReference type="OrthoDB" id="1908357at2"/>
<evidence type="ECO:0000256" key="1">
    <source>
        <dbReference type="SAM" id="Phobius"/>
    </source>
</evidence>
<organism evidence="3 4">
    <name type="scientific">Alkalihalobacillus trypoxylicola</name>
    <dbReference type="NCBI Taxonomy" id="519424"/>
    <lineage>
        <taxon>Bacteria</taxon>
        <taxon>Bacillati</taxon>
        <taxon>Bacillota</taxon>
        <taxon>Bacilli</taxon>
        <taxon>Bacillales</taxon>
        <taxon>Bacillaceae</taxon>
        <taxon>Alkalihalobacillus</taxon>
    </lineage>
</organism>
<evidence type="ECO:0000313" key="3">
    <source>
        <dbReference type="EMBL" id="KYG28181.1"/>
    </source>
</evidence>
<reference evidence="3" key="1">
    <citation type="submission" date="2016-02" db="EMBL/GenBank/DDBJ databases">
        <title>Genome sequence of Bacillus trypoxylicola KCTC 13244(T).</title>
        <authorList>
            <person name="Jeong H."/>
            <person name="Park S.-H."/>
            <person name="Choi S.-K."/>
        </authorList>
    </citation>
    <scope>NUCLEOTIDE SEQUENCE [LARGE SCALE GENOMIC DNA]</scope>
    <source>
        <strain evidence="3">KCTC 13244</strain>
    </source>
</reference>
<comment type="caution">
    <text evidence="3">The sequence shown here is derived from an EMBL/GenBank/DDBJ whole genome shotgun (WGS) entry which is preliminary data.</text>
</comment>
<evidence type="ECO:0000259" key="2">
    <source>
        <dbReference type="Pfam" id="PF09851"/>
    </source>
</evidence>
<name>A0A161PAB7_9BACI</name>
<keyword evidence="1" id="KW-1133">Transmembrane helix</keyword>
<feature type="transmembrane region" description="Helical" evidence="1">
    <location>
        <begin position="66"/>
        <end position="89"/>
    </location>
</feature>
<dbReference type="AlphaFoldDB" id="A0A161PAB7"/>
<sequence>MGIMKWFQPRGIVVTVVKGKIGPKKDSSYLLMFTDDKGIVKVNKRMYYFLGVSEQSMSEMSTAKTLSGAAIGTIFAPGLGTLIGGAIGAKKKKKTNYTFAFMDVETSEKFMIEANLFATNPKELERLEAHPIANEQTLSGEKAQSSTADEIREFKKLLDEGVISEEEFNEKKKQLLS</sequence>
<dbReference type="Proteomes" id="UP000075806">
    <property type="component" value="Unassembled WGS sequence"/>
</dbReference>
<protein>
    <recommendedName>
        <fullName evidence="2">SHOCT domain-containing protein</fullName>
    </recommendedName>
</protein>
<gene>
    <name evidence="3" type="ORF">AZF04_09775</name>
</gene>